<sequence length="415" mass="45248">MHRFILRRSLDAMMKTPGIGGPATPRALSLQSPPQELLSPLRVPTRLLLGPGPSNSSARVRAAGALPLLGHLHPEFCQVMDEVRAGLRYAFQTRNAVTLAVSGTGHAAMEAAIVNLVQEGERVAVCVHGVWGERAASIARRLRADVRTLEGPAGERFSIAQIEQALLEHRPRLLFVTHGESSTGVLQPLEGIGPLCHRSDCLLVVDSVASLGGTPLHMDGLEIDVLYTGSQKVLGCPPGPSPISFSQRAWERLLARKTEVPSFYFDMKGLANYWGCDEGPRRYHHTGPISAVYALREGLAELVEEGLERCWERHRRNALRLHRGLAELGLQLFVGEKEARLPTITTVRVPPGYAWKEVVDFIMSRHGIEIAGGLGPTAGQVWRIGLMGPNSTEQNVDKVLLALRDALATCSRSKL</sequence>
<dbReference type="PIRSF" id="PIRSF000524">
    <property type="entry name" value="SPT"/>
    <property type="match status" value="1"/>
</dbReference>
<evidence type="ECO:0000256" key="13">
    <source>
        <dbReference type="PIRSR" id="PIRSR000524-50"/>
    </source>
</evidence>
<keyword evidence="8 11" id="KW-0663">Pyridoxal phosphate</keyword>
<evidence type="ECO:0000256" key="9">
    <source>
        <dbReference type="ARBA" id="ARBA00033634"/>
    </source>
</evidence>
<dbReference type="EC" id="2.6.1.51" evidence="3 11"/>
<dbReference type="GO" id="GO:0019265">
    <property type="term" value="P:glycine biosynthetic process, by transamination of glyoxylate"/>
    <property type="evidence" value="ECO:0007669"/>
    <property type="project" value="TreeGrafter"/>
</dbReference>
<dbReference type="InterPro" id="IPR015424">
    <property type="entry name" value="PyrdxlP-dep_Trfase"/>
</dbReference>
<feature type="modified residue" description="N6-(pyridoxal phosphate)lysine" evidence="13">
    <location>
        <position position="232"/>
    </location>
</feature>
<evidence type="ECO:0000256" key="1">
    <source>
        <dbReference type="ARBA" id="ARBA00001933"/>
    </source>
</evidence>
<dbReference type="GO" id="GO:0008453">
    <property type="term" value="F:alanine-glyoxylate transaminase activity"/>
    <property type="evidence" value="ECO:0007669"/>
    <property type="project" value="UniProtKB-EC"/>
</dbReference>
<dbReference type="InterPro" id="IPR015421">
    <property type="entry name" value="PyrdxlP-dep_Trfase_major"/>
</dbReference>
<evidence type="ECO:0000256" key="15">
    <source>
        <dbReference type="RuleBase" id="RU004504"/>
    </source>
</evidence>
<comment type="cofactor">
    <cofactor evidence="1 11 13 15">
        <name>pyridoxal 5'-phosphate</name>
        <dbReference type="ChEBI" id="CHEBI:597326"/>
    </cofactor>
</comment>
<feature type="domain" description="Aminotransferase class V" evidence="16">
    <location>
        <begin position="70"/>
        <end position="398"/>
    </location>
</feature>
<dbReference type="AlphaFoldDB" id="A0AAJ7TJG8"/>
<evidence type="ECO:0000256" key="8">
    <source>
        <dbReference type="ARBA" id="ARBA00022898"/>
    </source>
</evidence>
<evidence type="ECO:0000313" key="17">
    <source>
        <dbReference type="Proteomes" id="UP001318040"/>
    </source>
</evidence>
<comment type="similarity">
    <text evidence="2 11 14">Belongs to the class-V pyridoxal-phosphate-dependent aminotransferase family.</text>
</comment>
<organism evidence="17 18">
    <name type="scientific">Petromyzon marinus</name>
    <name type="common">Sea lamprey</name>
    <dbReference type="NCBI Taxonomy" id="7757"/>
    <lineage>
        <taxon>Eukaryota</taxon>
        <taxon>Metazoa</taxon>
        <taxon>Chordata</taxon>
        <taxon>Craniata</taxon>
        <taxon>Vertebrata</taxon>
        <taxon>Cyclostomata</taxon>
        <taxon>Hyperoartia</taxon>
        <taxon>Petromyzontiformes</taxon>
        <taxon>Petromyzontidae</taxon>
        <taxon>Petromyzon</taxon>
    </lineage>
</organism>
<dbReference type="GeneID" id="116946873"/>
<dbReference type="InterPro" id="IPR015422">
    <property type="entry name" value="PyrdxlP-dep_Trfase_small"/>
</dbReference>
<evidence type="ECO:0000256" key="3">
    <source>
        <dbReference type="ARBA" id="ARBA00013027"/>
    </source>
</evidence>
<evidence type="ECO:0000256" key="5">
    <source>
        <dbReference type="ARBA" id="ARBA00019220"/>
    </source>
</evidence>
<keyword evidence="6 18" id="KW-0032">Aminotransferase</keyword>
<dbReference type="SUPFAM" id="SSF53383">
    <property type="entry name" value="PLP-dependent transferases"/>
    <property type="match status" value="1"/>
</dbReference>
<keyword evidence="17" id="KW-1185">Reference proteome</keyword>
<dbReference type="InterPro" id="IPR000192">
    <property type="entry name" value="Aminotrans_V_dom"/>
</dbReference>
<dbReference type="GO" id="GO:0004760">
    <property type="term" value="F:L-serine-pyruvate transaminase activity"/>
    <property type="evidence" value="ECO:0007669"/>
    <property type="project" value="UniProtKB-EC"/>
</dbReference>
<dbReference type="CDD" id="cd06451">
    <property type="entry name" value="AGAT_like"/>
    <property type="match status" value="1"/>
</dbReference>
<evidence type="ECO:0000313" key="18">
    <source>
        <dbReference type="RefSeq" id="XP_032817996.1"/>
    </source>
</evidence>
<comment type="catalytic activity">
    <reaction evidence="10">
        <text>glyoxylate + L-alanine = glycine + pyruvate</text>
        <dbReference type="Rhea" id="RHEA:24248"/>
        <dbReference type="ChEBI" id="CHEBI:15361"/>
        <dbReference type="ChEBI" id="CHEBI:36655"/>
        <dbReference type="ChEBI" id="CHEBI:57305"/>
        <dbReference type="ChEBI" id="CHEBI:57972"/>
        <dbReference type="EC" id="2.6.1.44"/>
    </reaction>
    <physiologicalReaction direction="left-to-right" evidence="10">
        <dbReference type="Rhea" id="RHEA:24249"/>
    </physiologicalReaction>
</comment>
<dbReference type="PANTHER" id="PTHR21152">
    <property type="entry name" value="AMINOTRANSFERASE CLASS V"/>
    <property type="match status" value="1"/>
</dbReference>
<comment type="subunit">
    <text evidence="11">Homodimer.</text>
</comment>
<dbReference type="Pfam" id="PF00266">
    <property type="entry name" value="Aminotran_5"/>
    <property type="match status" value="1"/>
</dbReference>
<evidence type="ECO:0000256" key="7">
    <source>
        <dbReference type="ARBA" id="ARBA00022679"/>
    </source>
</evidence>
<keyword evidence="7" id="KW-0808">Transferase</keyword>
<reference evidence="18" key="1">
    <citation type="submission" date="2025-08" db="UniProtKB">
        <authorList>
            <consortium name="RefSeq"/>
        </authorList>
    </citation>
    <scope>IDENTIFICATION</scope>
    <source>
        <tissue evidence="18">Sperm</tissue>
    </source>
</reference>
<gene>
    <name evidence="18" type="primary">AGXT</name>
</gene>
<evidence type="ECO:0000256" key="4">
    <source>
        <dbReference type="ARBA" id="ARBA00013049"/>
    </source>
</evidence>
<dbReference type="Gene3D" id="3.90.1150.10">
    <property type="entry name" value="Aspartate Aminotransferase, domain 1"/>
    <property type="match status" value="1"/>
</dbReference>
<evidence type="ECO:0000256" key="6">
    <source>
        <dbReference type="ARBA" id="ARBA00022576"/>
    </source>
</evidence>
<evidence type="ECO:0000259" key="16">
    <source>
        <dbReference type="Pfam" id="PF00266"/>
    </source>
</evidence>
<dbReference type="InterPro" id="IPR024169">
    <property type="entry name" value="SP_NH2Trfase/AEP_transaminase"/>
</dbReference>
<evidence type="ECO:0000256" key="14">
    <source>
        <dbReference type="RuleBase" id="RU004075"/>
    </source>
</evidence>
<proteinExistence type="inferred from homology"/>
<dbReference type="Gene3D" id="3.40.640.10">
    <property type="entry name" value="Type I PLP-dependent aspartate aminotransferase-like (Major domain)"/>
    <property type="match status" value="1"/>
</dbReference>
<evidence type="ECO:0000256" key="10">
    <source>
        <dbReference type="ARBA" id="ARBA00033660"/>
    </source>
</evidence>
<dbReference type="PROSITE" id="PS00595">
    <property type="entry name" value="AA_TRANSFER_CLASS_5"/>
    <property type="match status" value="1"/>
</dbReference>
<accession>A0AAJ7TJG8</accession>
<dbReference type="RefSeq" id="XP_032817996.1">
    <property type="nucleotide sequence ID" value="XM_032962105.1"/>
</dbReference>
<dbReference type="KEGG" id="pmrn:116946873"/>
<evidence type="ECO:0000256" key="2">
    <source>
        <dbReference type="ARBA" id="ARBA00009236"/>
    </source>
</evidence>
<dbReference type="FunFam" id="3.90.1150.10:FF:000039">
    <property type="entry name" value="Serine--pyruvate aminotransferase"/>
    <property type="match status" value="1"/>
</dbReference>
<dbReference type="InterPro" id="IPR020578">
    <property type="entry name" value="Aminotrans_V_PyrdxlP_BS"/>
</dbReference>
<dbReference type="EC" id="2.6.1.44" evidence="4 11"/>
<protein>
    <recommendedName>
        <fullName evidence="5 11">Alanine--glyoxylate aminotransferase</fullName>
        <shortName evidence="11">AGT</shortName>
        <shortName evidence="11">SPT</shortName>
        <ecNumber evidence="4 11">2.6.1.44</ecNumber>
        <ecNumber evidence="3 11">2.6.1.51</ecNumber>
    </recommendedName>
    <alternativeName>
        <fullName evidence="11">Serine--pyruvate aminotransferase</fullName>
    </alternativeName>
</protein>
<dbReference type="Proteomes" id="UP001318040">
    <property type="component" value="Chromosome 28"/>
</dbReference>
<dbReference type="CTD" id="189"/>
<dbReference type="PANTHER" id="PTHR21152:SF40">
    <property type="entry name" value="ALANINE--GLYOXYLATE AMINOTRANSFERASE"/>
    <property type="match status" value="1"/>
</dbReference>
<comment type="catalytic activity">
    <reaction evidence="9">
        <text>L-serine + pyruvate = 3-hydroxypyruvate + L-alanine</text>
        <dbReference type="Rhea" id="RHEA:22852"/>
        <dbReference type="ChEBI" id="CHEBI:15361"/>
        <dbReference type="ChEBI" id="CHEBI:17180"/>
        <dbReference type="ChEBI" id="CHEBI:33384"/>
        <dbReference type="ChEBI" id="CHEBI:57972"/>
        <dbReference type="EC" id="2.6.1.51"/>
    </reaction>
    <physiologicalReaction direction="left-to-right" evidence="9">
        <dbReference type="Rhea" id="RHEA:22853"/>
    </physiologicalReaction>
</comment>
<evidence type="ECO:0000256" key="12">
    <source>
        <dbReference type="PIRSR" id="PIRSR000524-1"/>
    </source>
</evidence>
<dbReference type="GO" id="GO:0005777">
    <property type="term" value="C:peroxisome"/>
    <property type="evidence" value="ECO:0007669"/>
    <property type="project" value="TreeGrafter"/>
</dbReference>
<name>A0AAJ7TJG8_PETMA</name>
<dbReference type="FunFam" id="3.40.640.10:FF:000027">
    <property type="entry name" value="Serine--pyruvate aminotransferase, mitochondrial"/>
    <property type="match status" value="1"/>
</dbReference>
<evidence type="ECO:0000256" key="11">
    <source>
        <dbReference type="PIRNR" id="PIRNR000524"/>
    </source>
</evidence>
<feature type="binding site" evidence="12">
    <location>
        <position position="383"/>
    </location>
    <ligand>
        <name>substrate</name>
    </ligand>
</feature>